<dbReference type="PANTHER" id="PTHR42743:SF11">
    <property type="entry name" value="AMINODEOXYCHORISMATE LYASE"/>
    <property type="match status" value="1"/>
</dbReference>
<dbReference type="GO" id="GO:0008652">
    <property type="term" value="P:amino acid biosynthetic process"/>
    <property type="evidence" value="ECO:0007669"/>
    <property type="project" value="UniProtKB-ARBA"/>
</dbReference>
<keyword evidence="8" id="KW-1185">Reference proteome</keyword>
<dbReference type="NCBIfam" id="NF005800">
    <property type="entry name" value="PRK07650.1"/>
    <property type="match status" value="1"/>
</dbReference>
<proteinExistence type="inferred from homology"/>
<comment type="subunit">
    <text evidence="3">Homodimer.</text>
</comment>
<dbReference type="Proteomes" id="UP000287296">
    <property type="component" value="Unassembled WGS sequence"/>
</dbReference>
<comment type="cofactor">
    <cofactor evidence="1">
        <name>pyridoxal 5'-phosphate</name>
        <dbReference type="ChEBI" id="CHEBI:597326"/>
    </cofactor>
</comment>
<dbReference type="GO" id="GO:0008696">
    <property type="term" value="F:4-amino-4-deoxychorismate lyase activity"/>
    <property type="evidence" value="ECO:0007669"/>
    <property type="project" value="UniProtKB-EC"/>
</dbReference>
<protein>
    <submittedName>
        <fullName evidence="6">4-amino-4-deoxychorismate lyase</fullName>
        <ecNumber evidence="6">4.1.3.38</ecNumber>
    </submittedName>
</protein>
<dbReference type="InterPro" id="IPR043131">
    <property type="entry name" value="BCAT-like_N"/>
</dbReference>
<evidence type="ECO:0000256" key="3">
    <source>
        <dbReference type="ARBA" id="ARBA00011738"/>
    </source>
</evidence>
<reference evidence="5 8" key="2">
    <citation type="submission" date="2021-03" db="EMBL/GenBank/DDBJ databases">
        <title>Antimicrobial resistance genes in bacteria isolated from Japanese honey, and their potential for conferring macrolide and lincosamide resistance in the American foulbrood pathogen Paenibacillus larvae.</title>
        <authorList>
            <person name="Okamoto M."/>
            <person name="Kumagai M."/>
            <person name="Kanamori H."/>
            <person name="Takamatsu D."/>
        </authorList>
    </citation>
    <scope>NUCLEOTIDE SEQUENCE [LARGE SCALE GENOMIC DNA]</scope>
    <source>
        <strain evidence="5 8">J6TS1</strain>
    </source>
</reference>
<dbReference type="RefSeq" id="WP_120117730.1">
    <property type="nucleotide sequence ID" value="NZ_BORJ01000013.1"/>
</dbReference>
<dbReference type="EC" id="4.1.3.38" evidence="6"/>
<dbReference type="Gene3D" id="3.20.10.10">
    <property type="entry name" value="D-amino Acid Aminotransferase, subunit A, domain 2"/>
    <property type="match status" value="1"/>
</dbReference>
<dbReference type="InterPro" id="IPR036038">
    <property type="entry name" value="Aminotransferase-like"/>
</dbReference>
<dbReference type="GO" id="GO:0005829">
    <property type="term" value="C:cytosol"/>
    <property type="evidence" value="ECO:0007669"/>
    <property type="project" value="TreeGrafter"/>
</dbReference>
<dbReference type="AlphaFoldDB" id="A0A429X3T5"/>
<evidence type="ECO:0000313" key="5">
    <source>
        <dbReference type="EMBL" id="GIN98224.1"/>
    </source>
</evidence>
<evidence type="ECO:0000256" key="2">
    <source>
        <dbReference type="ARBA" id="ARBA00009320"/>
    </source>
</evidence>
<accession>A0A429X3T5</accession>
<dbReference type="InterPro" id="IPR043132">
    <property type="entry name" value="BCAT-like_C"/>
</dbReference>
<dbReference type="Proteomes" id="UP000680670">
    <property type="component" value="Unassembled WGS sequence"/>
</dbReference>
<dbReference type="Pfam" id="PF01063">
    <property type="entry name" value="Aminotran_4"/>
    <property type="match status" value="1"/>
</dbReference>
<name>A0A429X3T5_SIMTE</name>
<dbReference type="EMBL" id="QYTW02000025">
    <property type="protein sequence ID" value="RST58031.1"/>
    <property type="molecule type" value="Genomic_DNA"/>
</dbReference>
<dbReference type="EMBL" id="BORJ01000013">
    <property type="protein sequence ID" value="GIN98224.1"/>
    <property type="molecule type" value="Genomic_DNA"/>
</dbReference>
<dbReference type="Gene3D" id="3.30.470.10">
    <property type="match status" value="1"/>
</dbReference>
<comment type="caution">
    <text evidence="6">The sequence shown here is derived from an EMBL/GenBank/DDBJ whole genome shotgun (WGS) entry which is preliminary data.</text>
</comment>
<dbReference type="CDD" id="cd00449">
    <property type="entry name" value="PLPDE_IV"/>
    <property type="match status" value="1"/>
</dbReference>
<dbReference type="OrthoDB" id="9805628at2"/>
<keyword evidence="6" id="KW-0456">Lyase</keyword>
<dbReference type="InterPro" id="IPR001544">
    <property type="entry name" value="Aminotrans_IV"/>
</dbReference>
<comment type="similarity">
    <text evidence="2">Belongs to the class-IV pyridoxal-phosphate-dependent aminotransferase family.</text>
</comment>
<dbReference type="SUPFAM" id="SSF56752">
    <property type="entry name" value="D-aminoacid aminotransferase-like PLP-dependent enzymes"/>
    <property type="match status" value="1"/>
</dbReference>
<evidence type="ECO:0000256" key="4">
    <source>
        <dbReference type="ARBA" id="ARBA00022898"/>
    </source>
</evidence>
<evidence type="ECO:0000313" key="7">
    <source>
        <dbReference type="Proteomes" id="UP000287296"/>
    </source>
</evidence>
<evidence type="ECO:0000313" key="6">
    <source>
        <dbReference type="EMBL" id="RST58031.1"/>
    </source>
</evidence>
<gene>
    <name evidence="6" type="primary">pabC</name>
    <name evidence="5" type="synonym">pabC_2</name>
    <name evidence="6" type="ORF">D5F11_019810</name>
    <name evidence="5" type="ORF">J6TS1_40940</name>
</gene>
<dbReference type="InterPro" id="IPR050571">
    <property type="entry name" value="Class-IV_PLP-Dep_Aminotrnsfr"/>
</dbReference>
<sequence length="278" mass="31631">MYIFLNGEIIEKEKALISPFDHGYLYGVGAFETFRTYEGIPFLLNEHLERLNTALVEMGINRTFEKEEVLAAIEKLSELNQLSDSYIRMNVSAGPAEIGLQTNLYLDPTVIIFQKELPPLEPLREKEAVLLIIRRNTPETKTRLKSHHFFNNIAAKRELGADPGKEGIFLSEDGYLAEGVTSNLFWVKDRKIYTPAIETGILNGITRQFIFRLAERLGIPAEEGLYKEQALIQADEIFFTNSIQEIVPVKEYEGKVLPGKEGAIVQKLHRLYQKSIAE</sequence>
<evidence type="ECO:0000313" key="8">
    <source>
        <dbReference type="Proteomes" id="UP000680670"/>
    </source>
</evidence>
<reference evidence="6 7" key="1">
    <citation type="submission" date="2018-12" db="EMBL/GenBank/DDBJ databases">
        <authorList>
            <person name="Sun L."/>
            <person name="Chen Z."/>
        </authorList>
    </citation>
    <scope>NUCLEOTIDE SEQUENCE [LARGE SCALE GENOMIC DNA]</scope>
    <source>
        <strain evidence="6 7">LMG 29736</strain>
    </source>
</reference>
<dbReference type="GO" id="GO:0046394">
    <property type="term" value="P:carboxylic acid biosynthetic process"/>
    <property type="evidence" value="ECO:0007669"/>
    <property type="project" value="UniProtKB-ARBA"/>
</dbReference>
<dbReference type="PANTHER" id="PTHR42743">
    <property type="entry name" value="AMINO-ACID AMINOTRANSFERASE"/>
    <property type="match status" value="1"/>
</dbReference>
<organism evidence="6 7">
    <name type="scientific">Siminovitchia terrae</name>
    <name type="common">Bacillus terrae</name>
    <dbReference type="NCBI Taxonomy" id="1914933"/>
    <lineage>
        <taxon>Bacteria</taxon>
        <taxon>Bacillati</taxon>
        <taxon>Bacillota</taxon>
        <taxon>Bacilli</taxon>
        <taxon>Bacillales</taxon>
        <taxon>Bacillaceae</taxon>
        <taxon>Siminovitchia</taxon>
    </lineage>
</organism>
<keyword evidence="4" id="KW-0663">Pyridoxal phosphate</keyword>
<dbReference type="FunFam" id="3.20.10.10:FF:000002">
    <property type="entry name" value="D-alanine aminotransferase"/>
    <property type="match status" value="1"/>
</dbReference>
<evidence type="ECO:0000256" key="1">
    <source>
        <dbReference type="ARBA" id="ARBA00001933"/>
    </source>
</evidence>